<evidence type="ECO:0000313" key="2">
    <source>
        <dbReference type="Proteomes" id="UP000321570"/>
    </source>
</evidence>
<protein>
    <submittedName>
        <fullName evidence="1">Uncharacterized protein</fullName>
    </submittedName>
</protein>
<reference evidence="1 2" key="1">
    <citation type="submission" date="2019-07" db="EMBL/GenBank/DDBJ databases">
        <authorList>
            <person name="Jastrzebski P J."/>
            <person name="Paukszto L."/>
            <person name="Jastrzebski P J."/>
        </authorList>
    </citation>
    <scope>NUCLEOTIDE SEQUENCE [LARGE SCALE GENOMIC DNA]</scope>
    <source>
        <strain evidence="1 2">WMS-il1</strain>
    </source>
</reference>
<organism evidence="1 2">
    <name type="scientific">Hymenolepis diminuta</name>
    <name type="common">Rat tapeworm</name>
    <dbReference type="NCBI Taxonomy" id="6216"/>
    <lineage>
        <taxon>Eukaryota</taxon>
        <taxon>Metazoa</taxon>
        <taxon>Spiralia</taxon>
        <taxon>Lophotrochozoa</taxon>
        <taxon>Platyhelminthes</taxon>
        <taxon>Cestoda</taxon>
        <taxon>Eucestoda</taxon>
        <taxon>Cyclophyllidea</taxon>
        <taxon>Hymenolepididae</taxon>
        <taxon>Hymenolepis</taxon>
    </lineage>
</organism>
<proteinExistence type="predicted"/>
<sequence>NSFEARDVEAFANTVATEAFKHISSPVPSTNPQMIVEGVKSNWSTSSSNFQGGSTFMATCHFVGRDLQFHLRTLLFSKYLSETPST</sequence>
<name>A0A564Y0N7_HYMDI</name>
<accession>A0A564Y0N7</accession>
<gene>
    <name evidence="1" type="ORF">WMSIL1_LOCUS1708</name>
</gene>
<dbReference type="EMBL" id="CABIJS010000042">
    <property type="protein sequence ID" value="VUZ40716.1"/>
    <property type="molecule type" value="Genomic_DNA"/>
</dbReference>
<dbReference type="Proteomes" id="UP000321570">
    <property type="component" value="Unassembled WGS sequence"/>
</dbReference>
<evidence type="ECO:0000313" key="1">
    <source>
        <dbReference type="EMBL" id="VUZ40716.1"/>
    </source>
</evidence>
<keyword evidence="2" id="KW-1185">Reference proteome</keyword>
<dbReference type="AlphaFoldDB" id="A0A564Y0N7"/>
<feature type="non-terminal residue" evidence="1">
    <location>
        <position position="1"/>
    </location>
</feature>